<evidence type="ECO:0000256" key="2">
    <source>
        <dbReference type="ARBA" id="ARBA00022737"/>
    </source>
</evidence>
<dbReference type="NCBIfam" id="TIGR00393">
    <property type="entry name" value="kpsF"/>
    <property type="match status" value="1"/>
</dbReference>
<evidence type="ECO:0000256" key="6">
    <source>
        <dbReference type="PIRSR" id="PIRSR004692-3"/>
    </source>
</evidence>
<organism evidence="10 11">
    <name type="scientific">Candidatus Methylopumilus planktonicus</name>
    <dbReference type="NCBI Taxonomy" id="1581557"/>
    <lineage>
        <taxon>Bacteria</taxon>
        <taxon>Pseudomonadati</taxon>
        <taxon>Pseudomonadota</taxon>
        <taxon>Betaproteobacteria</taxon>
        <taxon>Nitrosomonadales</taxon>
        <taxon>Methylophilaceae</taxon>
        <taxon>Candidatus Methylopumilus</taxon>
    </lineage>
</organism>
<keyword evidence="5" id="KW-0479">Metal-binding</keyword>
<dbReference type="Pfam" id="PF00571">
    <property type="entry name" value="CBS"/>
    <property type="match status" value="2"/>
</dbReference>
<dbReference type="AlphaFoldDB" id="A0A0D6EUA9"/>
<dbReference type="GO" id="GO:1901135">
    <property type="term" value="P:carbohydrate derivative metabolic process"/>
    <property type="evidence" value="ECO:0007669"/>
    <property type="project" value="InterPro"/>
</dbReference>
<dbReference type="PROSITE" id="PS51371">
    <property type="entry name" value="CBS"/>
    <property type="match status" value="2"/>
</dbReference>
<dbReference type="GO" id="GO:0046872">
    <property type="term" value="F:metal ion binding"/>
    <property type="evidence" value="ECO:0007669"/>
    <property type="project" value="UniProtKB-KW"/>
</dbReference>
<dbReference type="OrthoDB" id="9762536at2"/>
<dbReference type="PANTHER" id="PTHR42745">
    <property type="match status" value="1"/>
</dbReference>
<evidence type="ECO:0000259" key="9">
    <source>
        <dbReference type="PROSITE" id="PS51464"/>
    </source>
</evidence>
<dbReference type="InterPro" id="IPR001347">
    <property type="entry name" value="SIS_dom"/>
</dbReference>
<dbReference type="PIRSF" id="PIRSF004692">
    <property type="entry name" value="KdsD_KpsF"/>
    <property type="match status" value="1"/>
</dbReference>
<sequence>MTKTSSKNTLERARQVLEIEAQEILSLANRLDDHFVNAVQLILHCDGRVVVSGMGKSGHIGRKLASTFASTGTPSFFMHPAEASHGDLGMITSNDVVIFLSNSGKSDELLSILPVIKRIGAKIISITGNSDSELARESKIHLSAHVSQEACPLGLSPTASSTASLALGDALAICVLDQRAFTAEDFARSHPGGSLGKRQVVRVRDIMRDLDKVPSIKEDALLSDAVLEISLKGLGFTAIVNPHSEPIGIFTDGDLRRQLSKKIDYEKQSIREIMNKNPKTIFDDQIIIDAINLMDFNKINGILVVNRENKLVGAFNMHDLFKAKVI</sequence>
<keyword evidence="5" id="KW-0862">Zinc</keyword>
<dbReference type="CDD" id="cd05014">
    <property type="entry name" value="SIS_Kpsf"/>
    <property type="match status" value="1"/>
</dbReference>
<dbReference type="InterPro" id="IPR046342">
    <property type="entry name" value="CBS_dom_sf"/>
</dbReference>
<keyword evidence="2" id="KW-0677">Repeat</keyword>
<dbReference type="RefSeq" id="WP_046486771.1">
    <property type="nucleotide sequence ID" value="NZ_LN827929.1"/>
</dbReference>
<evidence type="ECO:0000256" key="5">
    <source>
        <dbReference type="PIRSR" id="PIRSR004692-2"/>
    </source>
</evidence>
<feature type="domain" description="CBS" evidence="8">
    <location>
        <begin position="207"/>
        <end position="265"/>
    </location>
</feature>
<dbReference type="InterPro" id="IPR050986">
    <property type="entry name" value="GutQ/KpsF_isomerases"/>
</dbReference>
<evidence type="ECO:0000313" key="11">
    <source>
        <dbReference type="Proteomes" id="UP000064007"/>
    </source>
</evidence>
<evidence type="ECO:0000256" key="1">
    <source>
        <dbReference type="ARBA" id="ARBA00008165"/>
    </source>
</evidence>
<keyword evidence="10" id="KW-0413">Isomerase</keyword>
<dbReference type="InterPro" id="IPR004800">
    <property type="entry name" value="KdsD/KpsF-type"/>
</dbReference>
<dbReference type="InterPro" id="IPR035474">
    <property type="entry name" value="SIS_Kpsf"/>
</dbReference>
<keyword evidence="3 7" id="KW-0129">CBS domain</keyword>
<dbReference type="Gene3D" id="3.40.50.10490">
    <property type="entry name" value="Glucose-6-phosphate isomerase like protein, domain 1"/>
    <property type="match status" value="1"/>
</dbReference>
<dbReference type="GO" id="GO:0019146">
    <property type="term" value="F:arabinose-5-phosphate isomerase activity"/>
    <property type="evidence" value="ECO:0007669"/>
    <property type="project" value="UniProtKB-EC"/>
</dbReference>
<feature type="site" description="Catalytically relevant" evidence="6">
    <location>
        <position position="108"/>
    </location>
</feature>
<dbReference type="EC" id="5.3.1.13" evidence="10"/>
<reference evidence="11" key="1">
    <citation type="submission" date="2014-12" db="EMBL/GenBank/DDBJ databases">
        <authorList>
            <person name="Salcher M.M."/>
        </authorList>
    </citation>
    <scope>NUCLEOTIDE SEQUENCE [LARGE SCALE GENOMIC DNA]</scope>
    <source>
        <strain evidence="11">MMS-10A-171</strain>
    </source>
</reference>
<feature type="site" description="Catalytically relevant" evidence="6">
    <location>
        <position position="190"/>
    </location>
</feature>
<protein>
    <submittedName>
        <fullName evidence="10">D-arabinose 5-phosphate isomerase</fullName>
        <ecNumber evidence="10">5.3.1.13</ecNumber>
    </submittedName>
</protein>
<dbReference type="PANTHER" id="PTHR42745:SF1">
    <property type="entry name" value="ARABINOSE 5-PHOSPHATE ISOMERASE KDSD"/>
    <property type="match status" value="1"/>
</dbReference>
<evidence type="ECO:0000256" key="7">
    <source>
        <dbReference type="PROSITE-ProRule" id="PRU00703"/>
    </source>
</evidence>
<feature type="binding site" evidence="5">
    <location>
        <position position="79"/>
    </location>
    <ligand>
        <name>Zn(2+)</name>
        <dbReference type="ChEBI" id="CHEBI:29105"/>
    </ligand>
</feature>
<dbReference type="SMART" id="SM00116">
    <property type="entry name" value="CBS"/>
    <property type="match status" value="2"/>
</dbReference>
<dbReference type="Gene3D" id="3.10.580.10">
    <property type="entry name" value="CBS-domain"/>
    <property type="match status" value="1"/>
</dbReference>
<dbReference type="PROSITE" id="PS51464">
    <property type="entry name" value="SIS"/>
    <property type="match status" value="1"/>
</dbReference>
<feature type="domain" description="CBS" evidence="8">
    <location>
        <begin position="274"/>
        <end position="326"/>
    </location>
</feature>
<dbReference type="STRING" id="1581557.BN1208_0132"/>
<dbReference type="InterPro" id="IPR046348">
    <property type="entry name" value="SIS_dom_sf"/>
</dbReference>
<dbReference type="InterPro" id="IPR000644">
    <property type="entry name" value="CBS_dom"/>
</dbReference>
<dbReference type="GO" id="GO:0097367">
    <property type="term" value="F:carbohydrate derivative binding"/>
    <property type="evidence" value="ECO:0007669"/>
    <property type="project" value="InterPro"/>
</dbReference>
<dbReference type="Pfam" id="PF01380">
    <property type="entry name" value="SIS"/>
    <property type="match status" value="1"/>
</dbReference>
<dbReference type="CDD" id="cd04604">
    <property type="entry name" value="CBS_pair_SIS_assoc"/>
    <property type="match status" value="1"/>
</dbReference>
<dbReference type="HOGENOM" id="CLU_040681_13_1_4"/>
<feature type="site" description="Catalytically relevant" evidence="6">
    <location>
        <position position="149"/>
    </location>
</feature>
<dbReference type="SUPFAM" id="SSF53697">
    <property type="entry name" value="SIS domain"/>
    <property type="match status" value="1"/>
</dbReference>
<proteinExistence type="inferred from homology"/>
<dbReference type="EMBL" id="LN827929">
    <property type="protein sequence ID" value="CEZ19028.1"/>
    <property type="molecule type" value="Genomic_DNA"/>
</dbReference>
<evidence type="ECO:0000259" key="8">
    <source>
        <dbReference type="PROSITE" id="PS51371"/>
    </source>
</evidence>
<keyword evidence="11" id="KW-1185">Reference proteome</keyword>
<dbReference type="FunFam" id="3.40.50.10490:FF:000011">
    <property type="entry name" value="Arabinose 5-phosphate isomerase"/>
    <property type="match status" value="1"/>
</dbReference>
<accession>A0A0D6EUA9</accession>
<dbReference type="KEGG" id="mbat:BN1208_0132"/>
<name>A0A0D6EUA9_9PROT</name>
<dbReference type="Proteomes" id="UP000064007">
    <property type="component" value="Chromosome 1"/>
</dbReference>
<feature type="domain" description="SIS" evidence="9">
    <location>
        <begin position="38"/>
        <end position="181"/>
    </location>
</feature>
<evidence type="ECO:0000256" key="3">
    <source>
        <dbReference type="ARBA" id="ARBA00023122"/>
    </source>
</evidence>
<feature type="site" description="Catalytically relevant" evidence="6">
    <location>
        <position position="56"/>
    </location>
</feature>
<evidence type="ECO:0000313" key="10">
    <source>
        <dbReference type="EMBL" id="CEZ19028.1"/>
    </source>
</evidence>
<dbReference type="GO" id="GO:0005975">
    <property type="term" value="P:carbohydrate metabolic process"/>
    <property type="evidence" value="ECO:0007669"/>
    <property type="project" value="InterPro"/>
</dbReference>
<gene>
    <name evidence="10" type="primary">kdsD</name>
    <name evidence="10" type="ORF">BN1208_0132</name>
</gene>
<evidence type="ECO:0000256" key="4">
    <source>
        <dbReference type="PIRNR" id="PIRNR004692"/>
    </source>
</evidence>
<comment type="similarity">
    <text evidence="1 4">Belongs to the SIS family. GutQ/KpsF subfamily.</text>
</comment>